<dbReference type="Proteomes" id="UP000630718">
    <property type="component" value="Unassembled WGS sequence"/>
</dbReference>
<dbReference type="Pfam" id="PF13649">
    <property type="entry name" value="Methyltransf_25"/>
    <property type="match status" value="1"/>
</dbReference>
<dbReference type="SUPFAM" id="SSF53335">
    <property type="entry name" value="S-adenosyl-L-methionine-dependent methyltransferases"/>
    <property type="match status" value="1"/>
</dbReference>
<evidence type="ECO:0000259" key="3">
    <source>
        <dbReference type="Pfam" id="PF13649"/>
    </source>
</evidence>
<reference evidence="4" key="2">
    <citation type="submission" date="2020-09" db="EMBL/GenBank/DDBJ databases">
        <authorList>
            <person name="Sun Q."/>
            <person name="Ohkuma M."/>
        </authorList>
    </citation>
    <scope>NUCLEOTIDE SEQUENCE</scope>
    <source>
        <strain evidence="4">JCM 4477</strain>
    </source>
</reference>
<feature type="domain" description="Methyltransferase" evidence="3">
    <location>
        <begin position="53"/>
        <end position="146"/>
    </location>
</feature>
<dbReference type="InterPro" id="IPR029063">
    <property type="entry name" value="SAM-dependent_MTases_sf"/>
</dbReference>
<organism evidence="4 5">
    <name type="scientific">Streptomyces fumanus</name>
    <dbReference type="NCBI Taxonomy" id="67302"/>
    <lineage>
        <taxon>Bacteria</taxon>
        <taxon>Bacillati</taxon>
        <taxon>Actinomycetota</taxon>
        <taxon>Actinomycetes</taxon>
        <taxon>Kitasatosporales</taxon>
        <taxon>Streptomycetaceae</taxon>
        <taxon>Streptomyces</taxon>
    </lineage>
</organism>
<name>A0A919DXB2_9ACTN</name>
<keyword evidence="1 4" id="KW-0489">Methyltransferase</keyword>
<accession>A0A919DXB2</accession>
<dbReference type="GO" id="GO:0008168">
    <property type="term" value="F:methyltransferase activity"/>
    <property type="evidence" value="ECO:0007669"/>
    <property type="project" value="UniProtKB-KW"/>
</dbReference>
<dbReference type="InterPro" id="IPR041698">
    <property type="entry name" value="Methyltransf_25"/>
</dbReference>
<sequence>MARAGRPVAGWPVMVDRQFSEARLAALYDLFSPWEDRDDFAFYLPLVRSARSVLDVGCGTGTLLRRARRDGHTGRLCGLDPAAGMLDVARRDAGVEWIHGDLTSVPGWDREFDLIVMTGHAFQVFVTDEELRAALAVIAAALTDDGRFVFETRNPLVRAWEEWHLRYSGEVVDAAGTVVRAVCEVDRPVRGDLVSFTHTYTSPAWDAPERSSSTLRFLDRAGVARFLAGAGLAVEEQYGDWDRGPCTDSAPEIITVARPVRRPVTGTG</sequence>
<dbReference type="AlphaFoldDB" id="A0A919DXB2"/>
<dbReference type="CDD" id="cd02440">
    <property type="entry name" value="AdoMet_MTases"/>
    <property type="match status" value="1"/>
</dbReference>
<evidence type="ECO:0000313" key="5">
    <source>
        <dbReference type="Proteomes" id="UP000630718"/>
    </source>
</evidence>
<evidence type="ECO:0000313" key="4">
    <source>
        <dbReference type="EMBL" id="GHE94526.1"/>
    </source>
</evidence>
<dbReference type="GO" id="GO:0032259">
    <property type="term" value="P:methylation"/>
    <property type="evidence" value="ECO:0007669"/>
    <property type="project" value="UniProtKB-KW"/>
</dbReference>
<dbReference type="PANTHER" id="PTHR43861">
    <property type="entry name" value="TRANS-ACONITATE 2-METHYLTRANSFERASE-RELATED"/>
    <property type="match status" value="1"/>
</dbReference>
<keyword evidence="5" id="KW-1185">Reference proteome</keyword>
<protein>
    <submittedName>
        <fullName evidence="4">Methyltransferase</fullName>
    </submittedName>
</protein>
<dbReference type="PANTHER" id="PTHR43861:SF1">
    <property type="entry name" value="TRANS-ACONITATE 2-METHYLTRANSFERASE"/>
    <property type="match status" value="1"/>
</dbReference>
<evidence type="ECO:0000256" key="2">
    <source>
        <dbReference type="ARBA" id="ARBA00022679"/>
    </source>
</evidence>
<proteinExistence type="predicted"/>
<dbReference type="EMBL" id="BNBI01000003">
    <property type="protein sequence ID" value="GHE94526.1"/>
    <property type="molecule type" value="Genomic_DNA"/>
</dbReference>
<keyword evidence="2" id="KW-0808">Transferase</keyword>
<dbReference type="Gene3D" id="3.40.50.150">
    <property type="entry name" value="Vaccinia Virus protein VP39"/>
    <property type="match status" value="1"/>
</dbReference>
<evidence type="ECO:0000256" key="1">
    <source>
        <dbReference type="ARBA" id="ARBA00022603"/>
    </source>
</evidence>
<dbReference type="GO" id="GO:0017000">
    <property type="term" value="P:antibiotic biosynthetic process"/>
    <property type="evidence" value="ECO:0007669"/>
    <property type="project" value="UniProtKB-ARBA"/>
</dbReference>
<reference evidence="4" key="1">
    <citation type="journal article" date="2014" name="Int. J. Syst. Evol. Microbiol.">
        <title>Complete genome sequence of Corynebacterium casei LMG S-19264T (=DSM 44701T), isolated from a smear-ripened cheese.</title>
        <authorList>
            <consortium name="US DOE Joint Genome Institute (JGI-PGF)"/>
            <person name="Walter F."/>
            <person name="Albersmeier A."/>
            <person name="Kalinowski J."/>
            <person name="Ruckert C."/>
        </authorList>
    </citation>
    <scope>NUCLEOTIDE SEQUENCE</scope>
    <source>
        <strain evidence="4">JCM 4477</strain>
    </source>
</reference>
<gene>
    <name evidence="4" type="ORF">GCM10018772_18220</name>
</gene>
<comment type="caution">
    <text evidence="4">The sequence shown here is derived from an EMBL/GenBank/DDBJ whole genome shotgun (WGS) entry which is preliminary data.</text>
</comment>